<proteinExistence type="predicted"/>
<organism evidence="5 6">
    <name type="scientific">Lachancea mirantina</name>
    <dbReference type="NCBI Taxonomy" id="1230905"/>
    <lineage>
        <taxon>Eukaryota</taxon>
        <taxon>Fungi</taxon>
        <taxon>Dikarya</taxon>
        <taxon>Ascomycota</taxon>
        <taxon>Saccharomycotina</taxon>
        <taxon>Saccharomycetes</taxon>
        <taxon>Saccharomycetales</taxon>
        <taxon>Saccharomycetaceae</taxon>
        <taxon>Lachancea</taxon>
    </lineage>
</organism>
<dbReference type="Pfam" id="PF00023">
    <property type="entry name" value="Ank"/>
    <property type="match status" value="1"/>
</dbReference>
<dbReference type="PROSITE" id="PS50088">
    <property type="entry name" value="ANK_REPEAT"/>
    <property type="match status" value="2"/>
</dbReference>
<dbReference type="GO" id="GO:0030907">
    <property type="term" value="C:MBF transcription complex"/>
    <property type="evidence" value="ECO:0007669"/>
    <property type="project" value="TreeGrafter"/>
</dbReference>
<dbReference type="Gene3D" id="3.10.260.30">
    <property type="match status" value="1"/>
</dbReference>
<protein>
    <submittedName>
        <fullName evidence="5">LAMI_0F01640g1_1</fullName>
    </submittedName>
</protein>
<evidence type="ECO:0000256" key="1">
    <source>
        <dbReference type="ARBA" id="ARBA00022737"/>
    </source>
</evidence>
<keyword evidence="6" id="KW-1185">Reference proteome</keyword>
<dbReference type="PANTHER" id="PTHR43828">
    <property type="entry name" value="ASPARAGINASE"/>
    <property type="match status" value="1"/>
</dbReference>
<dbReference type="SUPFAM" id="SSF48403">
    <property type="entry name" value="Ankyrin repeat"/>
    <property type="match status" value="1"/>
</dbReference>
<dbReference type="InterPro" id="IPR051642">
    <property type="entry name" value="SWI6-like"/>
</dbReference>
<evidence type="ECO:0000256" key="2">
    <source>
        <dbReference type="ARBA" id="ARBA00023043"/>
    </source>
</evidence>
<keyword evidence="1" id="KW-0677">Repeat</keyword>
<dbReference type="SMART" id="SM00248">
    <property type="entry name" value="ANK"/>
    <property type="match status" value="2"/>
</dbReference>
<dbReference type="GO" id="GO:0003713">
    <property type="term" value="F:transcription coactivator activity"/>
    <property type="evidence" value="ECO:0007669"/>
    <property type="project" value="TreeGrafter"/>
</dbReference>
<keyword evidence="2 3" id="KW-0040">ANK repeat</keyword>
<feature type="repeat" description="ANK" evidence="3">
    <location>
        <begin position="348"/>
        <end position="380"/>
    </location>
</feature>
<dbReference type="InterPro" id="IPR036770">
    <property type="entry name" value="Ankyrin_rpt-contain_sf"/>
</dbReference>
<dbReference type="OrthoDB" id="6718656at2759"/>
<feature type="coiled-coil region" evidence="4">
    <location>
        <begin position="430"/>
        <end position="457"/>
    </location>
</feature>
<dbReference type="InterPro" id="IPR002110">
    <property type="entry name" value="Ankyrin_rpt"/>
</dbReference>
<evidence type="ECO:0000313" key="6">
    <source>
        <dbReference type="Proteomes" id="UP000191024"/>
    </source>
</evidence>
<sequence>MATMRSDQIAVPNDEEEALKFVFNSTKDFLLADPFVQLLRSRHDGRDLQNLSDKLLLQEHDAVLEEDEEGSGWITVEDAQKLAKVLNIQDIFEAVTQGSEIDTDEDEPLPKRPNTDVGIHLGSPLKKLKPYAATSITTFTHDLDIPTPVSIQPARKPISKFSNEERVKLETLLQQILFPEAQAPRFESVLAELQNSYPNTKLNFNISIDEYGNTPLHWLCSIANIGLIKDLIRNGSDRLLSDKSGETCLVKAVKSVNNYDSGTFEELLDYLYPCLILVDDMNRTVLHHIVITSGMPGCAAAAKYYLDILMGWIVKKQGREIFGEVDPVIAVLDLKWFITNIVNARDVNGDTCLNIASRLGNVSIVEALLDYGADPQISNNSGLRPVDFGAGASQNDTLAVKPKTENGHMPAGPDPSALINSIQSLLKTISQDYDTEMSQHKEQLRRLHSELDTQRELLATSRDKLARARQLRDDHCQLTEQLANIQLAIREEDANFKKVSAELGIDDESFDMAEFDADEPFRVDFIYEFLEKKLQEDFDGNFQKLMSEVSVSDLAAKLMEENSGREEFSIPPAVLLKARIRAYERNEEKLDESLGAVYRKQSDLESRFRRVLSLCLKVDEDKVDGMLDGLLQAISTEDPEDIDTEEMQDFLKKHAV</sequence>
<name>A0A1G4JW78_9SACH</name>
<evidence type="ECO:0000256" key="3">
    <source>
        <dbReference type="PROSITE-ProRule" id="PRU00023"/>
    </source>
</evidence>
<dbReference type="Gene3D" id="1.25.40.20">
    <property type="entry name" value="Ankyrin repeat-containing domain"/>
    <property type="match status" value="1"/>
</dbReference>
<dbReference type="GO" id="GO:0033309">
    <property type="term" value="C:SBF transcription complex"/>
    <property type="evidence" value="ECO:0007669"/>
    <property type="project" value="TreeGrafter"/>
</dbReference>
<evidence type="ECO:0000313" key="5">
    <source>
        <dbReference type="EMBL" id="SCU95239.1"/>
    </source>
</evidence>
<keyword evidence="4" id="KW-0175">Coiled coil</keyword>
<dbReference type="Pfam" id="PF13606">
    <property type="entry name" value="Ank_3"/>
    <property type="match status" value="1"/>
</dbReference>
<dbReference type="EMBL" id="LT598467">
    <property type="protein sequence ID" value="SCU95239.1"/>
    <property type="molecule type" value="Genomic_DNA"/>
</dbReference>
<reference evidence="6" key="1">
    <citation type="submission" date="2016-03" db="EMBL/GenBank/DDBJ databases">
        <authorList>
            <person name="Devillers H."/>
        </authorList>
    </citation>
    <scope>NUCLEOTIDE SEQUENCE [LARGE SCALE GENOMIC DNA]</scope>
</reference>
<dbReference type="PROSITE" id="PS50297">
    <property type="entry name" value="ANK_REP_REGION"/>
    <property type="match status" value="2"/>
</dbReference>
<feature type="repeat" description="ANK" evidence="3">
    <location>
        <begin position="211"/>
        <end position="243"/>
    </location>
</feature>
<gene>
    <name evidence="5" type="ORF">LAMI_0F01640G</name>
</gene>
<dbReference type="STRING" id="1230905.A0A1G4JW78"/>
<dbReference type="GO" id="GO:0045944">
    <property type="term" value="P:positive regulation of transcription by RNA polymerase II"/>
    <property type="evidence" value="ECO:0007669"/>
    <property type="project" value="UniProtKB-ARBA"/>
</dbReference>
<evidence type="ECO:0000256" key="4">
    <source>
        <dbReference type="SAM" id="Coils"/>
    </source>
</evidence>
<accession>A0A1G4JW78</accession>
<dbReference type="AlphaFoldDB" id="A0A1G4JW78"/>
<dbReference type="Proteomes" id="UP000191024">
    <property type="component" value="Chromosome F"/>
</dbReference>
<dbReference type="PANTHER" id="PTHR43828:SF3">
    <property type="entry name" value="CHROMO DOMAIN-CONTAINING PROTEIN"/>
    <property type="match status" value="1"/>
</dbReference>